<dbReference type="PANTHER" id="PTHR43652:SF2">
    <property type="entry name" value="BASIC AMINO ACID ANTIPORTER YFCC-RELATED"/>
    <property type="match status" value="1"/>
</dbReference>
<evidence type="ECO:0000256" key="6">
    <source>
        <dbReference type="SAM" id="Phobius"/>
    </source>
</evidence>
<evidence type="ECO:0000313" key="7">
    <source>
        <dbReference type="EMBL" id="KUG26084.1"/>
    </source>
</evidence>
<dbReference type="AlphaFoldDB" id="A0A0W8FYY1"/>
<evidence type="ECO:0000256" key="4">
    <source>
        <dbReference type="ARBA" id="ARBA00022989"/>
    </source>
</evidence>
<comment type="subcellular location">
    <subcellularLocation>
        <location evidence="1">Cell membrane</location>
        <topology evidence="1">Multi-pass membrane protein</topology>
    </subcellularLocation>
</comment>
<protein>
    <submittedName>
        <fullName evidence="7">Arginine/ornithine antiporter arcd</fullName>
    </submittedName>
</protein>
<feature type="transmembrane region" description="Helical" evidence="6">
    <location>
        <begin position="208"/>
        <end position="226"/>
    </location>
</feature>
<evidence type="ECO:0000256" key="5">
    <source>
        <dbReference type="ARBA" id="ARBA00023136"/>
    </source>
</evidence>
<keyword evidence="3 6" id="KW-0812">Transmembrane</keyword>
<dbReference type="InterPro" id="IPR051679">
    <property type="entry name" value="DASS-Related_Transporters"/>
</dbReference>
<keyword evidence="2" id="KW-1003">Cell membrane</keyword>
<dbReference type="EMBL" id="LNQE01000539">
    <property type="protein sequence ID" value="KUG26084.1"/>
    <property type="molecule type" value="Genomic_DNA"/>
</dbReference>
<feature type="transmembrane region" description="Helical" evidence="6">
    <location>
        <begin position="450"/>
        <end position="470"/>
    </location>
</feature>
<dbReference type="PANTHER" id="PTHR43652">
    <property type="entry name" value="BASIC AMINO ACID ANTIPORTER YFCC-RELATED"/>
    <property type="match status" value="1"/>
</dbReference>
<keyword evidence="4 6" id="KW-1133">Transmembrane helix</keyword>
<organism evidence="7">
    <name type="scientific">hydrocarbon metagenome</name>
    <dbReference type="NCBI Taxonomy" id="938273"/>
    <lineage>
        <taxon>unclassified sequences</taxon>
        <taxon>metagenomes</taxon>
        <taxon>ecological metagenomes</taxon>
    </lineage>
</organism>
<accession>A0A0W8FYY1</accession>
<feature type="transmembrane region" description="Helical" evidence="6">
    <location>
        <begin position="78"/>
        <end position="99"/>
    </location>
</feature>
<reference evidence="7" key="1">
    <citation type="journal article" date="2015" name="Proc. Natl. Acad. Sci. U.S.A.">
        <title>Networks of energetic and metabolic interactions define dynamics in microbial communities.</title>
        <authorList>
            <person name="Embree M."/>
            <person name="Liu J.K."/>
            <person name="Al-Bassam M.M."/>
            <person name="Zengler K."/>
        </authorList>
    </citation>
    <scope>NUCLEOTIDE SEQUENCE</scope>
</reference>
<comment type="caution">
    <text evidence="7">The sequence shown here is derived from an EMBL/GenBank/DDBJ whole genome shotgun (WGS) entry which is preliminary data.</text>
</comment>
<evidence type="ECO:0000256" key="2">
    <source>
        <dbReference type="ARBA" id="ARBA00022475"/>
    </source>
</evidence>
<sequence>MNQKRKKMNLSKLKAPNTFLIIFSLVIVAAISTWFVPAGEFDTTIKNGREIVVSGSYHKVESNPQGIFDVLTAPIKGFIDAALIIGFVLIVGGAFGIFAKTEAVDAGIKAIAKAHSNSALVRKLLIPIFMILFSLGGSVFGMGEEVIPFILIFVPMALMLGYDSITGVAIPFVGAGAGFAGAFINPFTLGIAQGIAELPPLSGIEYRIFVWVVLTAVAIYFVMRYADKIKAKPELSFTFKMDQKKRENLHITELEKFTGIDAKHKWVLLIFLAGLIVLVFGVIVYGWYIAEISAVFFATGIVVGIAGRLTINEITESFMQGAKDLMATAMIIALARGILIIATEGKIIGTILYALSDPIEALHPVISSQAMFVIQSLINLFVPSGSGQAALTMPIMAPLGDLVGVSRQTAVLAFQFGDGFTNLIIPTSAITMGVLTLAEIPWDTWARWMIKLQIIFIIAGLILLIPPYFFW</sequence>
<dbReference type="Pfam" id="PF03606">
    <property type="entry name" value="DcuC"/>
    <property type="match status" value="1"/>
</dbReference>
<feature type="transmembrane region" description="Helical" evidence="6">
    <location>
        <begin position="120"/>
        <end position="140"/>
    </location>
</feature>
<feature type="transmembrane region" description="Helical" evidence="6">
    <location>
        <begin position="419"/>
        <end position="438"/>
    </location>
</feature>
<feature type="transmembrane region" description="Helical" evidence="6">
    <location>
        <begin position="172"/>
        <end position="196"/>
    </location>
</feature>
<dbReference type="GO" id="GO:0005886">
    <property type="term" value="C:plasma membrane"/>
    <property type="evidence" value="ECO:0007669"/>
    <property type="project" value="UniProtKB-SubCell"/>
</dbReference>
<feature type="transmembrane region" description="Helical" evidence="6">
    <location>
        <begin position="294"/>
        <end position="311"/>
    </location>
</feature>
<feature type="transmembrane region" description="Helical" evidence="6">
    <location>
        <begin position="266"/>
        <end position="288"/>
    </location>
</feature>
<evidence type="ECO:0000256" key="1">
    <source>
        <dbReference type="ARBA" id="ARBA00004651"/>
    </source>
</evidence>
<proteinExistence type="predicted"/>
<feature type="transmembrane region" description="Helical" evidence="6">
    <location>
        <begin position="331"/>
        <end position="355"/>
    </location>
</feature>
<evidence type="ECO:0000256" key="3">
    <source>
        <dbReference type="ARBA" id="ARBA00022692"/>
    </source>
</evidence>
<keyword evidence="5 6" id="KW-0472">Membrane</keyword>
<feature type="transmembrane region" description="Helical" evidence="6">
    <location>
        <begin position="146"/>
        <end position="165"/>
    </location>
</feature>
<gene>
    <name evidence="7" type="ORF">ASZ90_004079</name>
</gene>
<feature type="transmembrane region" description="Helical" evidence="6">
    <location>
        <begin position="20"/>
        <end position="37"/>
    </location>
</feature>
<name>A0A0W8FYY1_9ZZZZ</name>
<dbReference type="InterPro" id="IPR018385">
    <property type="entry name" value="C4_dicarb_anaerob_car-like"/>
</dbReference>